<evidence type="ECO:0000313" key="4">
    <source>
        <dbReference type="EMBL" id="JAT78978.1"/>
    </source>
</evidence>
<keyword evidence="3" id="KW-0687">Ribonucleoprotein</keyword>
<dbReference type="GO" id="GO:0032543">
    <property type="term" value="P:mitochondrial translation"/>
    <property type="evidence" value="ECO:0007669"/>
    <property type="project" value="TreeGrafter"/>
</dbReference>
<evidence type="ECO:0000256" key="1">
    <source>
        <dbReference type="ARBA" id="ARBA00008434"/>
    </source>
</evidence>
<dbReference type="PANTHER" id="PTHR46685">
    <property type="entry name" value="28S RIBOSOMAL PROTEIN S15, MITOCHONDRIAL"/>
    <property type="match status" value="1"/>
</dbReference>
<dbReference type="AlphaFoldDB" id="A0A1D2AIK0"/>
<dbReference type="InterPro" id="IPR052137">
    <property type="entry name" value="uS15_ribosomal"/>
</dbReference>
<dbReference type="EMBL" id="GETE01000690">
    <property type="protein sequence ID" value="JAT78978.1"/>
    <property type="molecule type" value="Transcribed_RNA"/>
</dbReference>
<accession>A0A1D2AIK0</accession>
<reference evidence="4" key="1">
    <citation type="submission" date="2016-07" db="EMBL/GenBank/DDBJ databases">
        <title>Salivary Glands transcriptome analysis on engorged females of Ornithodoros brasiliensis (Acari:Argasidae).</title>
        <authorList>
            <person name="Simons S.M."/>
            <person name="Carvalho E."/>
            <person name="Junqueira-de-Azevedo I."/>
            <person name="Ho P.L."/>
            <person name="Giovanni D."/>
            <person name="Mendonca R."/>
            <person name="Onofrio V."/>
            <person name="Landulfo G."/>
            <person name="Ramirez D."/>
            <person name="Barros-Battesti D."/>
        </authorList>
    </citation>
    <scope>NUCLEOTIDE SEQUENCE</scope>
    <source>
        <strain evidence="4">Female</strain>
        <tissue evidence="4">Salivary gland</tissue>
    </source>
</reference>
<dbReference type="GO" id="GO:0005763">
    <property type="term" value="C:mitochondrial small ribosomal subunit"/>
    <property type="evidence" value="ECO:0007669"/>
    <property type="project" value="TreeGrafter"/>
</dbReference>
<comment type="similarity">
    <text evidence="1">Belongs to the universal ribosomal protein uS15 family.</text>
</comment>
<evidence type="ECO:0000256" key="2">
    <source>
        <dbReference type="ARBA" id="ARBA00022980"/>
    </source>
</evidence>
<keyword evidence="2 4" id="KW-0689">Ribosomal protein</keyword>
<feature type="non-terminal residue" evidence="4">
    <location>
        <position position="1"/>
    </location>
</feature>
<proteinExistence type="inferred from homology"/>
<dbReference type="GO" id="GO:0003723">
    <property type="term" value="F:RNA binding"/>
    <property type="evidence" value="ECO:0007669"/>
    <property type="project" value="TreeGrafter"/>
</dbReference>
<name>A0A1D2AIK0_ORNBR</name>
<dbReference type="GO" id="GO:0003735">
    <property type="term" value="F:structural constituent of ribosome"/>
    <property type="evidence" value="ECO:0007669"/>
    <property type="project" value="TreeGrafter"/>
</dbReference>
<sequence>TLYAGLPWPGAHTLSAPTASLQSGNTRNRELCAKPSTPVHLSQRLKHSKLLCWPVDYLPFEWSYPAKQDRILNSGDLVNDIGPVDPSHPRDGFELSEELKTASDEVKRVFSLEFGILRDISDVKRREFVKLVQRHPYDTYSVEYKIAKMTFAVRCMKMIFANDKSART</sequence>
<organism evidence="4">
    <name type="scientific">Ornithodoros brasiliensis</name>
    <name type="common">Mouro tick</name>
    <dbReference type="NCBI Taxonomy" id="888526"/>
    <lineage>
        <taxon>Eukaryota</taxon>
        <taxon>Metazoa</taxon>
        <taxon>Ecdysozoa</taxon>
        <taxon>Arthropoda</taxon>
        <taxon>Chelicerata</taxon>
        <taxon>Arachnida</taxon>
        <taxon>Acari</taxon>
        <taxon>Parasitiformes</taxon>
        <taxon>Ixodida</taxon>
        <taxon>Ixodoidea</taxon>
        <taxon>Argasidae</taxon>
        <taxon>Ornithodorinae</taxon>
        <taxon>Ornithodoros</taxon>
    </lineage>
</organism>
<evidence type="ECO:0000256" key="3">
    <source>
        <dbReference type="ARBA" id="ARBA00023274"/>
    </source>
</evidence>
<dbReference type="PANTHER" id="PTHR46685:SF1">
    <property type="entry name" value="SMALL RIBOSOMAL SUBUNIT PROTEIN US15M"/>
    <property type="match status" value="1"/>
</dbReference>
<protein>
    <submittedName>
        <fullName evidence="4">28s ribosomal protein mitochondrial like</fullName>
    </submittedName>
</protein>